<reference evidence="1 2" key="1">
    <citation type="submission" date="2017-01" db="EMBL/GenBank/DDBJ databases">
        <title>Genome analysis of Paenibacillus selenitrireducens ES3-24.</title>
        <authorList>
            <person name="Xu D."/>
            <person name="Yao R."/>
            <person name="Zheng S."/>
        </authorList>
    </citation>
    <scope>NUCLEOTIDE SEQUENCE [LARGE SCALE GENOMIC DNA]</scope>
    <source>
        <strain evidence="1 2">ES3-24</strain>
    </source>
</reference>
<protein>
    <submittedName>
        <fullName evidence="1">Uncharacterized protein</fullName>
    </submittedName>
</protein>
<accession>A0A1T2X5W0</accession>
<dbReference type="OrthoDB" id="2923612at2"/>
<dbReference type="RefSeq" id="WP_078501341.1">
    <property type="nucleotide sequence ID" value="NZ_MSZX01000009.1"/>
</dbReference>
<comment type="caution">
    <text evidence="1">The sequence shown here is derived from an EMBL/GenBank/DDBJ whole genome shotgun (WGS) entry which is preliminary data.</text>
</comment>
<evidence type="ECO:0000313" key="1">
    <source>
        <dbReference type="EMBL" id="OPA75268.1"/>
    </source>
</evidence>
<name>A0A1T2X5W0_9BACL</name>
<sequence>MQYSFIIHPSTYQSFNHEDEIIEQCKQWGLISEKATKLKAFYYRGNGLDVPCRIVGFVDNQSAVIKLENQQLHCIHPSYLKEMQASTFGQKTSAVSDVQVDAEPTVTDLKPTESAQEPMNEALPLIVEIIAEDPIVETPILEQPKKGKAKKEKAPKLELPEEKVKMTATVKEFTTVPNNFSDNDDEVIIYEAVSIEEPALEIGDAWSSHSATMKKLELEIGDTITFEAKIVAKKLTKHPVPYKINNPSKIQKQ</sequence>
<dbReference type="Proteomes" id="UP000190188">
    <property type="component" value="Unassembled WGS sequence"/>
</dbReference>
<keyword evidence="2" id="KW-1185">Reference proteome</keyword>
<organism evidence="1 2">
    <name type="scientific">Paenibacillus selenitireducens</name>
    <dbReference type="NCBI Taxonomy" id="1324314"/>
    <lineage>
        <taxon>Bacteria</taxon>
        <taxon>Bacillati</taxon>
        <taxon>Bacillota</taxon>
        <taxon>Bacilli</taxon>
        <taxon>Bacillales</taxon>
        <taxon>Paenibacillaceae</taxon>
        <taxon>Paenibacillus</taxon>
    </lineage>
</organism>
<evidence type="ECO:0000313" key="2">
    <source>
        <dbReference type="Proteomes" id="UP000190188"/>
    </source>
</evidence>
<dbReference type="AlphaFoldDB" id="A0A1T2X5W0"/>
<dbReference type="EMBL" id="MSZX01000009">
    <property type="protein sequence ID" value="OPA75268.1"/>
    <property type="molecule type" value="Genomic_DNA"/>
</dbReference>
<gene>
    <name evidence="1" type="ORF">BVG16_21975</name>
</gene>
<dbReference type="STRING" id="1324314.BVG16_21975"/>
<proteinExistence type="predicted"/>